<dbReference type="RefSeq" id="WP_004023984.1">
    <property type="nucleotide sequence ID" value="NZ_AJPR01000004.1"/>
</dbReference>
<feature type="chain" id="PRO_5003701734" description="Tail specific protease domain-containing protein" evidence="2">
    <location>
        <begin position="22"/>
        <end position="686"/>
    </location>
</feature>
<protein>
    <recommendedName>
        <fullName evidence="3">Tail specific protease domain-containing protein</fullName>
    </recommendedName>
</protein>
<dbReference type="SMART" id="SM00245">
    <property type="entry name" value="TSPc"/>
    <property type="match status" value="1"/>
</dbReference>
<dbReference type="PANTHER" id="PTHR32060">
    <property type="entry name" value="TAIL-SPECIFIC PROTEASE"/>
    <property type="match status" value="1"/>
</dbReference>
<dbReference type="InterPro" id="IPR005151">
    <property type="entry name" value="Tail-specific_protease"/>
</dbReference>
<dbReference type="SUPFAM" id="SSF52096">
    <property type="entry name" value="ClpP/crotonase"/>
    <property type="match status" value="1"/>
</dbReference>
<dbReference type="Gene3D" id="3.90.226.10">
    <property type="entry name" value="2-enoyl-CoA Hydratase, Chain A, domain 1"/>
    <property type="match status" value="1"/>
</dbReference>
<feature type="signal peptide" evidence="2">
    <location>
        <begin position="1"/>
        <end position="21"/>
    </location>
</feature>
<dbReference type="Proteomes" id="UP000003181">
    <property type="component" value="Unassembled WGS sequence"/>
</dbReference>
<comment type="caution">
    <text evidence="4">The sequence shown here is derived from an EMBL/GenBank/DDBJ whole genome shotgun (WGS) entry which is preliminary data.</text>
</comment>
<evidence type="ECO:0000313" key="5">
    <source>
        <dbReference type="Proteomes" id="UP000003181"/>
    </source>
</evidence>
<dbReference type="PANTHER" id="PTHR32060:SF30">
    <property type="entry name" value="CARBOXY-TERMINAL PROCESSING PROTEASE CTPA"/>
    <property type="match status" value="1"/>
</dbReference>
<gene>
    <name evidence="4" type="ORF">MAGb_2120</name>
</gene>
<feature type="domain" description="Tail specific protease" evidence="3">
    <location>
        <begin position="466"/>
        <end position="660"/>
    </location>
</feature>
<dbReference type="OrthoDB" id="394301at2"/>
<dbReference type="PATRIC" id="fig|1110504.5.peg.213"/>
<dbReference type="GO" id="GO:0006508">
    <property type="term" value="P:proteolysis"/>
    <property type="evidence" value="ECO:0007669"/>
    <property type="project" value="InterPro"/>
</dbReference>
<dbReference type="PROSITE" id="PS51257">
    <property type="entry name" value="PROKAR_LIPOPROTEIN"/>
    <property type="match status" value="1"/>
</dbReference>
<feature type="region of interest" description="Disordered" evidence="1">
    <location>
        <begin position="29"/>
        <end position="78"/>
    </location>
</feature>
<evidence type="ECO:0000256" key="2">
    <source>
        <dbReference type="SAM" id="SignalP"/>
    </source>
</evidence>
<name>I5D6K4_MYCAA</name>
<keyword evidence="2" id="KW-0732">Signal</keyword>
<dbReference type="GO" id="GO:0004175">
    <property type="term" value="F:endopeptidase activity"/>
    <property type="evidence" value="ECO:0007669"/>
    <property type="project" value="TreeGrafter"/>
</dbReference>
<dbReference type="EMBL" id="AJPR01000004">
    <property type="protein sequence ID" value="EIN15313.1"/>
    <property type="molecule type" value="Genomic_DNA"/>
</dbReference>
<evidence type="ECO:0000313" key="4">
    <source>
        <dbReference type="EMBL" id="EIN15313.1"/>
    </source>
</evidence>
<accession>I5D6K4</accession>
<dbReference type="GO" id="GO:0007165">
    <property type="term" value="P:signal transduction"/>
    <property type="evidence" value="ECO:0007669"/>
    <property type="project" value="TreeGrafter"/>
</dbReference>
<dbReference type="GO" id="GO:0008236">
    <property type="term" value="F:serine-type peptidase activity"/>
    <property type="evidence" value="ECO:0007669"/>
    <property type="project" value="InterPro"/>
</dbReference>
<dbReference type="AlphaFoldDB" id="I5D6K4"/>
<evidence type="ECO:0000256" key="1">
    <source>
        <dbReference type="SAM" id="MobiDB-lite"/>
    </source>
</evidence>
<evidence type="ECO:0000259" key="3">
    <source>
        <dbReference type="SMART" id="SM00245"/>
    </source>
</evidence>
<dbReference type="InterPro" id="IPR029045">
    <property type="entry name" value="ClpP/crotonase-like_dom_sf"/>
</dbReference>
<proteinExistence type="predicted"/>
<reference evidence="4 5" key="1">
    <citation type="journal article" date="2012" name="Appl. Environ. Microbiol.">
        <title>Emergence of Atypical Mycoplasma agalactiae Strains Harboring a New Prophage and Associated with an Alpine Wild Ungulate Mortality Episode.</title>
        <authorList>
            <person name="Tardy F."/>
            <person name="Baranowski E."/>
            <person name="Nouvel L.X."/>
            <person name="Mick V."/>
            <person name="Manso-Silvan L."/>
            <person name="Thiaucourt F."/>
            <person name="Thebault P."/>
            <person name="Breton M."/>
            <person name="Sirand-Pugnet P."/>
            <person name="Blanchard A."/>
            <person name="Garnier A."/>
            <person name="Gibert P."/>
            <person name="Game Y."/>
            <person name="Poumarat F."/>
            <person name="Citti C."/>
        </authorList>
    </citation>
    <scope>NUCLEOTIDE SEQUENCE [LARGE SCALE GENOMIC DNA]</scope>
    <source>
        <strain evidence="4 5">14628</strain>
    </source>
</reference>
<dbReference type="GO" id="GO:0030288">
    <property type="term" value="C:outer membrane-bounded periplasmic space"/>
    <property type="evidence" value="ECO:0007669"/>
    <property type="project" value="TreeGrafter"/>
</dbReference>
<dbReference type="STRING" id="1110504.MAGb_2120"/>
<organism evidence="4 5">
    <name type="scientific">Mycoplasmopsis agalactiae 14628</name>
    <dbReference type="NCBI Taxonomy" id="1110504"/>
    <lineage>
        <taxon>Bacteria</taxon>
        <taxon>Bacillati</taxon>
        <taxon>Mycoplasmatota</taxon>
        <taxon>Mycoplasmoidales</taxon>
        <taxon>Metamycoplasmataceae</taxon>
        <taxon>Mycoplasmopsis</taxon>
    </lineage>
</organism>
<dbReference type="Pfam" id="PF03572">
    <property type="entry name" value="Peptidase_S41"/>
    <property type="match status" value="1"/>
</dbReference>
<feature type="compositionally biased region" description="Low complexity" evidence="1">
    <location>
        <begin position="29"/>
        <end position="75"/>
    </location>
</feature>
<sequence length="686" mass="79696">MTKKPILLMLTPILIPSLAISCTNGQSNSNKDIPKIINNPKIPGNIPGTQDSSSSSNKDNQHKSNNSDTNTTPNNEAQKVKISYVDNNKVVKEIEHTKGEVLKLFSLMEFTKEKHKLVGYYLDNKFANELPHDFKPIADTKIFLKYEKIENTVFVEKDYKLVSLVALNLKNQSVKIAKHNDIDYIDLDQFVELAKDVLAINDSGIKDALYNGKLYKLKRSLKVEKTNNSFTLKSVKQYISSNNERENITKESYIKFDYLKQEITVSGFDFFDSVKPYQPEAKLEFYEDSNNKFTEFKIDLQKYKIDILSKNDKLYLPFVMLNQLILGESENQLYFNGDKVYIFEFNQVHDHNNNDSKMKLLSNAKDEPIPLNYRDFEYNYLLFLLDTFYPIKPQGNSSYNDFLKQYKNDILSDDNITHFMALNYIIYDLDDIHTKVLLWGHQYVSNLEKQIEVRDSDELKERRKRFKQYESELLRIEERHNLNEATVRYTKDNQTAIIKIDILTRYTTDGLKKQLLEAKDKGAKNIIFDLTLNRGGSVQATWEILGYLTNQKFKYNKFYPLTKDKTITNIKSEVWQPEFNFKYFILNSPINYSAGNMFAAVAKNNNLAKIIGYKSAGGASEVRISVLPTGTIIRRSGNYTLCNLGFNSYEFGVEPDIEFDKKNDEYDLEKLFDLEYIEQVVNKSNN</sequence>